<accession>A0AAD3SAP0</accession>
<evidence type="ECO:0000313" key="3">
    <source>
        <dbReference type="Proteomes" id="UP001279734"/>
    </source>
</evidence>
<protein>
    <submittedName>
        <fullName evidence="2">Uncharacterized protein</fullName>
    </submittedName>
</protein>
<evidence type="ECO:0000256" key="1">
    <source>
        <dbReference type="SAM" id="MobiDB-lite"/>
    </source>
</evidence>
<feature type="region of interest" description="Disordered" evidence="1">
    <location>
        <begin position="27"/>
        <end position="78"/>
    </location>
</feature>
<organism evidence="2 3">
    <name type="scientific">Nepenthes gracilis</name>
    <name type="common">Slender pitcher plant</name>
    <dbReference type="NCBI Taxonomy" id="150966"/>
    <lineage>
        <taxon>Eukaryota</taxon>
        <taxon>Viridiplantae</taxon>
        <taxon>Streptophyta</taxon>
        <taxon>Embryophyta</taxon>
        <taxon>Tracheophyta</taxon>
        <taxon>Spermatophyta</taxon>
        <taxon>Magnoliopsida</taxon>
        <taxon>eudicotyledons</taxon>
        <taxon>Gunneridae</taxon>
        <taxon>Pentapetalae</taxon>
        <taxon>Caryophyllales</taxon>
        <taxon>Nepenthaceae</taxon>
        <taxon>Nepenthes</taxon>
    </lineage>
</organism>
<proteinExistence type="predicted"/>
<keyword evidence="3" id="KW-1185">Reference proteome</keyword>
<feature type="compositionally biased region" description="Low complexity" evidence="1">
    <location>
        <begin position="27"/>
        <end position="41"/>
    </location>
</feature>
<reference evidence="2" key="1">
    <citation type="submission" date="2023-05" db="EMBL/GenBank/DDBJ databases">
        <title>Nepenthes gracilis genome sequencing.</title>
        <authorList>
            <person name="Fukushima K."/>
        </authorList>
    </citation>
    <scope>NUCLEOTIDE SEQUENCE</scope>
    <source>
        <strain evidence="2">SING2019-196</strain>
    </source>
</reference>
<gene>
    <name evidence="2" type="ORF">Nepgr_009332</name>
</gene>
<sequence>MHKTIDRCPFINSLAVKLYQLGIENAKANSTASASNNTSTNEGRSKTDFALRTDSPNGFANNDRAKKGYTAPPTSKRQ</sequence>
<dbReference type="EMBL" id="BSYO01000007">
    <property type="protein sequence ID" value="GMH07492.1"/>
    <property type="molecule type" value="Genomic_DNA"/>
</dbReference>
<comment type="caution">
    <text evidence="2">The sequence shown here is derived from an EMBL/GenBank/DDBJ whole genome shotgun (WGS) entry which is preliminary data.</text>
</comment>
<dbReference type="AlphaFoldDB" id="A0AAD3SAP0"/>
<evidence type="ECO:0000313" key="2">
    <source>
        <dbReference type="EMBL" id="GMH07492.1"/>
    </source>
</evidence>
<dbReference type="Proteomes" id="UP001279734">
    <property type="component" value="Unassembled WGS sequence"/>
</dbReference>
<name>A0AAD3SAP0_NEPGR</name>